<evidence type="ECO:0000313" key="19">
    <source>
        <dbReference type="EMBL" id="KAK9841272.1"/>
    </source>
</evidence>
<dbReference type="SUPFAM" id="SSF140990">
    <property type="entry name" value="FtsH protease domain-like"/>
    <property type="match status" value="1"/>
</dbReference>
<evidence type="ECO:0000256" key="5">
    <source>
        <dbReference type="ARBA" id="ARBA00022670"/>
    </source>
</evidence>
<dbReference type="InterPro" id="IPR000642">
    <property type="entry name" value="Peptidase_M41"/>
</dbReference>
<evidence type="ECO:0000256" key="1">
    <source>
        <dbReference type="ARBA" id="ARBA00001947"/>
    </source>
</evidence>
<dbReference type="InterPro" id="IPR003959">
    <property type="entry name" value="ATPase_AAA_core"/>
</dbReference>
<feature type="compositionally biased region" description="Basic and acidic residues" evidence="16">
    <location>
        <begin position="810"/>
        <end position="820"/>
    </location>
</feature>
<feature type="domain" description="AAA+ ATPase" evidence="18">
    <location>
        <begin position="322"/>
        <end position="457"/>
    </location>
</feature>
<organism evidence="19 20">
    <name type="scientific">Apatococcus lobatus</name>
    <dbReference type="NCBI Taxonomy" id="904363"/>
    <lineage>
        <taxon>Eukaryota</taxon>
        <taxon>Viridiplantae</taxon>
        <taxon>Chlorophyta</taxon>
        <taxon>core chlorophytes</taxon>
        <taxon>Trebouxiophyceae</taxon>
        <taxon>Chlorellales</taxon>
        <taxon>Chlorellaceae</taxon>
        <taxon>Apatococcus</taxon>
    </lineage>
</organism>
<evidence type="ECO:0000256" key="13">
    <source>
        <dbReference type="ARBA" id="ARBA00023049"/>
    </source>
</evidence>
<evidence type="ECO:0000256" key="6">
    <source>
        <dbReference type="ARBA" id="ARBA00022692"/>
    </source>
</evidence>
<keyword evidence="5" id="KW-0645">Protease</keyword>
<keyword evidence="13" id="KW-0482">Metalloprotease</keyword>
<comment type="cofactor">
    <cofactor evidence="1">
        <name>Zn(2+)</name>
        <dbReference type="ChEBI" id="CHEBI:29105"/>
    </cofactor>
</comment>
<evidence type="ECO:0000256" key="16">
    <source>
        <dbReference type="SAM" id="MobiDB-lite"/>
    </source>
</evidence>
<evidence type="ECO:0000256" key="12">
    <source>
        <dbReference type="ARBA" id="ARBA00022989"/>
    </source>
</evidence>
<dbReference type="GO" id="GO:0045037">
    <property type="term" value="P:protein import into chloroplast stroma"/>
    <property type="evidence" value="ECO:0007669"/>
    <property type="project" value="TreeGrafter"/>
</dbReference>
<protein>
    <recommendedName>
        <fullName evidence="18">AAA+ ATPase domain-containing protein</fullName>
    </recommendedName>
</protein>
<evidence type="ECO:0000256" key="14">
    <source>
        <dbReference type="ARBA" id="ARBA00023128"/>
    </source>
</evidence>
<feature type="compositionally biased region" description="Low complexity" evidence="16">
    <location>
        <begin position="768"/>
        <end position="779"/>
    </location>
</feature>
<keyword evidence="9" id="KW-0378">Hydrolase</keyword>
<dbReference type="Pfam" id="PF01434">
    <property type="entry name" value="Peptidase_M41"/>
    <property type="match status" value="1"/>
</dbReference>
<keyword evidence="7" id="KW-0479">Metal-binding</keyword>
<dbReference type="EMBL" id="JALJOS010000003">
    <property type="protein sequence ID" value="KAK9841272.1"/>
    <property type="molecule type" value="Genomic_DNA"/>
</dbReference>
<comment type="subcellular location">
    <subcellularLocation>
        <location evidence="2">Mitochondrion membrane</location>
    </subcellularLocation>
</comment>
<dbReference type="PANTHER" id="PTHR23076:SF97">
    <property type="entry name" value="ATP-DEPENDENT ZINC METALLOPROTEASE YME1L1"/>
    <property type="match status" value="1"/>
</dbReference>
<dbReference type="Pfam" id="PF17862">
    <property type="entry name" value="AAA_lid_3"/>
    <property type="match status" value="1"/>
</dbReference>
<dbReference type="SMART" id="SM00382">
    <property type="entry name" value="AAA"/>
    <property type="match status" value="1"/>
</dbReference>
<evidence type="ECO:0000313" key="20">
    <source>
        <dbReference type="Proteomes" id="UP001438707"/>
    </source>
</evidence>
<keyword evidence="8" id="KW-0547">Nucleotide-binding</keyword>
<evidence type="ECO:0000256" key="4">
    <source>
        <dbReference type="ARBA" id="ARBA00010550"/>
    </source>
</evidence>
<evidence type="ECO:0000256" key="8">
    <source>
        <dbReference type="ARBA" id="ARBA00022741"/>
    </source>
</evidence>
<name>A0AAW1S5P5_9CHLO</name>
<comment type="similarity">
    <text evidence="3">In the C-terminal section; belongs to the peptidase M41 family.</text>
</comment>
<keyword evidence="12 17" id="KW-1133">Transmembrane helix</keyword>
<keyword evidence="14" id="KW-0496">Mitochondrion</keyword>
<dbReference type="PROSITE" id="PS00674">
    <property type="entry name" value="AAA"/>
    <property type="match status" value="1"/>
</dbReference>
<proteinExistence type="inferred from homology"/>
<feature type="compositionally biased region" description="Low complexity" evidence="16">
    <location>
        <begin position="741"/>
        <end position="759"/>
    </location>
</feature>
<evidence type="ECO:0000256" key="9">
    <source>
        <dbReference type="ARBA" id="ARBA00022801"/>
    </source>
</evidence>
<dbReference type="PANTHER" id="PTHR23076">
    <property type="entry name" value="METALLOPROTEASE M41 FTSH"/>
    <property type="match status" value="1"/>
</dbReference>
<dbReference type="HAMAP" id="MF_01458">
    <property type="entry name" value="FtsH"/>
    <property type="match status" value="1"/>
</dbReference>
<dbReference type="SUPFAM" id="SSF52540">
    <property type="entry name" value="P-loop containing nucleoside triphosphate hydrolases"/>
    <property type="match status" value="1"/>
</dbReference>
<dbReference type="Pfam" id="PF00004">
    <property type="entry name" value="AAA"/>
    <property type="match status" value="1"/>
</dbReference>
<evidence type="ECO:0000256" key="2">
    <source>
        <dbReference type="ARBA" id="ARBA00004325"/>
    </source>
</evidence>
<dbReference type="GO" id="GO:0031966">
    <property type="term" value="C:mitochondrial membrane"/>
    <property type="evidence" value="ECO:0007669"/>
    <property type="project" value="UniProtKB-SubCell"/>
</dbReference>
<feature type="transmembrane region" description="Helical" evidence="17">
    <location>
        <begin position="34"/>
        <end position="59"/>
    </location>
</feature>
<dbReference type="GO" id="GO:0005524">
    <property type="term" value="F:ATP binding"/>
    <property type="evidence" value="ECO:0007669"/>
    <property type="project" value="UniProtKB-KW"/>
</dbReference>
<dbReference type="GO" id="GO:0046872">
    <property type="term" value="F:metal ion binding"/>
    <property type="evidence" value="ECO:0007669"/>
    <property type="project" value="UniProtKB-KW"/>
</dbReference>
<dbReference type="GO" id="GO:0006508">
    <property type="term" value="P:proteolysis"/>
    <property type="evidence" value="ECO:0007669"/>
    <property type="project" value="UniProtKB-KW"/>
</dbReference>
<evidence type="ECO:0000256" key="3">
    <source>
        <dbReference type="ARBA" id="ARBA00010044"/>
    </source>
</evidence>
<gene>
    <name evidence="19" type="ORF">WJX74_002982</name>
</gene>
<dbReference type="GO" id="GO:0004176">
    <property type="term" value="F:ATP-dependent peptidase activity"/>
    <property type="evidence" value="ECO:0007669"/>
    <property type="project" value="InterPro"/>
</dbReference>
<comment type="caution">
    <text evidence="19">The sequence shown here is derived from an EMBL/GenBank/DDBJ whole genome shotgun (WGS) entry which is preliminary data.</text>
</comment>
<dbReference type="CDD" id="cd19501">
    <property type="entry name" value="RecA-like_FtsH"/>
    <property type="match status" value="1"/>
</dbReference>
<keyword evidence="10" id="KW-0862">Zinc</keyword>
<dbReference type="InterPro" id="IPR003593">
    <property type="entry name" value="AAA+_ATPase"/>
</dbReference>
<feature type="region of interest" description="Disordered" evidence="16">
    <location>
        <begin position="245"/>
        <end position="267"/>
    </location>
</feature>
<keyword evidence="6 17" id="KW-0812">Transmembrane</keyword>
<reference evidence="19 20" key="1">
    <citation type="journal article" date="2024" name="Nat. Commun.">
        <title>Phylogenomics reveals the evolutionary origins of lichenization in chlorophyte algae.</title>
        <authorList>
            <person name="Puginier C."/>
            <person name="Libourel C."/>
            <person name="Otte J."/>
            <person name="Skaloud P."/>
            <person name="Haon M."/>
            <person name="Grisel S."/>
            <person name="Petersen M."/>
            <person name="Berrin J.G."/>
            <person name="Delaux P.M."/>
            <person name="Dal Grande F."/>
            <person name="Keller J."/>
        </authorList>
    </citation>
    <scope>NUCLEOTIDE SEQUENCE [LARGE SCALE GENOMIC DNA]</scope>
    <source>
        <strain evidence="19 20">SAG 2145</strain>
    </source>
</reference>
<evidence type="ECO:0000256" key="17">
    <source>
        <dbReference type="SAM" id="Phobius"/>
    </source>
</evidence>
<comment type="similarity">
    <text evidence="4">In the N-terminal section; belongs to the AAA ATPase family.</text>
</comment>
<dbReference type="InterPro" id="IPR037219">
    <property type="entry name" value="Peptidase_M41-like"/>
</dbReference>
<feature type="compositionally biased region" description="Polar residues" evidence="16">
    <location>
        <begin position="875"/>
        <end position="896"/>
    </location>
</feature>
<dbReference type="AlphaFoldDB" id="A0AAW1S5P5"/>
<dbReference type="FunFam" id="1.20.58.760:FF:000002">
    <property type="entry name" value="ATP-dependent zinc metalloprotease FtsH"/>
    <property type="match status" value="1"/>
</dbReference>
<dbReference type="Gene3D" id="1.10.8.60">
    <property type="match status" value="1"/>
</dbReference>
<sequence>MEAQVREQDYVRSHISLWRHLFARAHTSNARSVLLTWLGLPFLLTYLNVRYLAQLLVGFHRERLIRLRLLRWVARRSAVLKLSKASQADPASANKFERYIKALSERRPSAIVSLVNSRTEHITPATAIDYLKAMVATKQLDEIAIPDVSSPLGEQPAALSQFLQRLQGRLQPAGQGAPTASTTPAGALPGQIQIVLQDGLSRRQSTGFLGALRSFMGVCLTTGLLITLFVVGAAALLKVSVTSTTSSASSSTSGISSAAGIPSSTTGSTAFAPKEYAKAELPEKSIKSFRDVKGCDEAKAELEEVVEYLKNPAKFTRLGAKLPKGVLLTGPPGTGKTLLARAVAGEANVPFFFRAGSEFEEMFVGVGSRRMRTLFEAAKKKAPCIVFIDEIDAIGGNRKQWENHSRSVLNQMLIEMDGFEANENVIVMAATNIEESLDPALTRPGRFDRHVAVPLPDVKGRREILLHYLADKPVGTDVDAAVMARRTPGFSGAELSNLVNEAALLAAKSGAANLTPKLLDQARDKVIMGVERSLVQTEEDLRMTAYHEAGHALVALSTPGAMPIHKATVVPRGHALGMVSQVPENDSHSMTKRQLTARIDVAMGGKAAEELVFGADNTTTGVTSDLQQATRLARHMVTQCGMSTEFGPVYVSENGRSSSGFGPETQRRVDNEISRILHDSYSRVQTLLTQRKDDLQLIAQALLTNETLDKEELQKVLAGTLPKQQIMAAPISAEPVPPSVSEPARPAEASSQSEASGSGRSSGGSGPGSSSSPTKEPSSQPAPVPPDSIGSAVPQPGMTAGARAPWASRQEGDGRSDHPPHQHSAAQSAPEQQHEAAISCPDSQSTPAATEKQQRRPWWLPLQPGTKEHGKKSVSDSQDTAQQQRRNSSVEGQQPEPTDAPPHNNDDP</sequence>
<evidence type="ECO:0000256" key="11">
    <source>
        <dbReference type="ARBA" id="ARBA00022840"/>
    </source>
</evidence>
<dbReference type="GO" id="GO:0016887">
    <property type="term" value="F:ATP hydrolysis activity"/>
    <property type="evidence" value="ECO:0007669"/>
    <property type="project" value="InterPro"/>
</dbReference>
<keyword evidence="11" id="KW-0067">ATP-binding</keyword>
<dbReference type="InterPro" id="IPR027417">
    <property type="entry name" value="P-loop_NTPase"/>
</dbReference>
<evidence type="ECO:0000256" key="15">
    <source>
        <dbReference type="ARBA" id="ARBA00023136"/>
    </source>
</evidence>
<feature type="region of interest" description="Disordered" evidence="16">
    <location>
        <begin position="733"/>
        <end position="908"/>
    </location>
</feature>
<dbReference type="InterPro" id="IPR005936">
    <property type="entry name" value="FtsH"/>
</dbReference>
<evidence type="ECO:0000256" key="7">
    <source>
        <dbReference type="ARBA" id="ARBA00022723"/>
    </source>
</evidence>
<evidence type="ECO:0000259" key="18">
    <source>
        <dbReference type="SMART" id="SM00382"/>
    </source>
</evidence>
<dbReference type="Gene3D" id="3.40.50.300">
    <property type="entry name" value="P-loop containing nucleotide triphosphate hydrolases"/>
    <property type="match status" value="1"/>
</dbReference>
<keyword evidence="20" id="KW-1185">Reference proteome</keyword>
<dbReference type="GO" id="GO:0009507">
    <property type="term" value="C:chloroplast"/>
    <property type="evidence" value="ECO:0007669"/>
    <property type="project" value="TreeGrafter"/>
</dbReference>
<accession>A0AAW1S5P5</accession>
<feature type="transmembrane region" description="Helical" evidence="17">
    <location>
        <begin position="211"/>
        <end position="237"/>
    </location>
</feature>
<keyword evidence="15 17" id="KW-0472">Membrane</keyword>
<dbReference type="Gene3D" id="1.20.58.760">
    <property type="entry name" value="Peptidase M41"/>
    <property type="match status" value="1"/>
</dbReference>
<dbReference type="GO" id="GO:0004222">
    <property type="term" value="F:metalloendopeptidase activity"/>
    <property type="evidence" value="ECO:0007669"/>
    <property type="project" value="InterPro"/>
</dbReference>
<dbReference type="InterPro" id="IPR003960">
    <property type="entry name" value="ATPase_AAA_CS"/>
</dbReference>
<dbReference type="FunFam" id="1.10.8.60:FF:000001">
    <property type="entry name" value="ATP-dependent zinc metalloprotease FtsH"/>
    <property type="match status" value="1"/>
</dbReference>
<evidence type="ECO:0000256" key="10">
    <source>
        <dbReference type="ARBA" id="ARBA00022833"/>
    </source>
</evidence>
<dbReference type="FunFam" id="3.40.50.300:FF:000195">
    <property type="entry name" value="ATP-dependent zinc metalloprotease FTSH 11"/>
    <property type="match status" value="1"/>
</dbReference>
<dbReference type="InterPro" id="IPR041569">
    <property type="entry name" value="AAA_lid_3"/>
</dbReference>
<dbReference type="Proteomes" id="UP001438707">
    <property type="component" value="Unassembled WGS sequence"/>
</dbReference>